<reference evidence="2 3" key="1">
    <citation type="submission" date="2018-11" db="EMBL/GenBank/DDBJ databases">
        <title>Genome assembly of Steccherinum ochraceum LE-BIN_3174, the white-rot fungus of the Steccherinaceae family (The Residual Polyporoid clade, Polyporales, Basidiomycota).</title>
        <authorList>
            <person name="Fedorova T.V."/>
            <person name="Glazunova O.A."/>
            <person name="Landesman E.O."/>
            <person name="Moiseenko K.V."/>
            <person name="Psurtseva N.V."/>
            <person name="Savinova O.S."/>
            <person name="Shakhova N.V."/>
            <person name="Tyazhelova T.V."/>
            <person name="Vasina D.V."/>
        </authorList>
    </citation>
    <scope>NUCLEOTIDE SEQUENCE [LARGE SCALE GENOMIC DNA]</scope>
    <source>
        <strain evidence="2 3">LE-BIN_3174</strain>
    </source>
</reference>
<dbReference type="SUPFAM" id="SSF56112">
    <property type="entry name" value="Protein kinase-like (PK-like)"/>
    <property type="match status" value="1"/>
</dbReference>
<keyword evidence="3" id="KW-1185">Reference proteome</keyword>
<dbReference type="Gene3D" id="3.90.1200.10">
    <property type="match status" value="1"/>
</dbReference>
<organism evidence="2 3">
    <name type="scientific">Steccherinum ochraceum</name>
    <dbReference type="NCBI Taxonomy" id="92696"/>
    <lineage>
        <taxon>Eukaryota</taxon>
        <taxon>Fungi</taxon>
        <taxon>Dikarya</taxon>
        <taxon>Basidiomycota</taxon>
        <taxon>Agaricomycotina</taxon>
        <taxon>Agaricomycetes</taxon>
        <taxon>Polyporales</taxon>
        <taxon>Steccherinaceae</taxon>
        <taxon>Steccherinum</taxon>
    </lineage>
</organism>
<protein>
    <recommendedName>
        <fullName evidence="1">Aminoglycoside phosphotransferase domain-containing protein</fullName>
    </recommendedName>
</protein>
<sequence>MFKGVLEARTKYSFTDLLSKVSIDACIRRGLKRYPKDSSFRISRIDEHHVVKYGPDVDLHEAETMRLIAASTSIPVPTVHRAWKENQTTYILMDYVHGIPLDAAWAGMSQRTKDFVIDQLKAYVDEFRKLPCPLGDGAVCSAVGGYLRDNGRCGSETFGPYSTCDEFHHFVHGQRTLDDIRMFLGTEELVEFHSRPFPRSRFTHGDLAPRNIMVDGAGTGKIVAILDWDASGWFPEYWEYIKAKLMTRMPLEWDLRIKEFVGDYEAEWKADGVVRKFCGLDLDGDRRQ</sequence>
<dbReference type="InterPro" id="IPR051678">
    <property type="entry name" value="AGP_Transferase"/>
</dbReference>
<evidence type="ECO:0000259" key="1">
    <source>
        <dbReference type="Pfam" id="PF01636"/>
    </source>
</evidence>
<feature type="domain" description="Aminoglycoside phosphotransferase" evidence="1">
    <location>
        <begin position="61"/>
        <end position="243"/>
    </location>
</feature>
<dbReference type="AlphaFoldDB" id="A0A4R0RYS4"/>
<evidence type="ECO:0000313" key="2">
    <source>
        <dbReference type="EMBL" id="TCD69488.1"/>
    </source>
</evidence>
<dbReference type="GO" id="GO:0004672">
    <property type="term" value="F:protein kinase activity"/>
    <property type="evidence" value="ECO:0007669"/>
    <property type="project" value="InterPro"/>
</dbReference>
<accession>A0A4R0RYS4</accession>
<dbReference type="OrthoDB" id="5404599at2759"/>
<dbReference type="PANTHER" id="PTHR21310">
    <property type="entry name" value="AMINOGLYCOSIDE PHOSPHOTRANSFERASE-RELATED-RELATED"/>
    <property type="match status" value="1"/>
</dbReference>
<dbReference type="InterPro" id="IPR008266">
    <property type="entry name" value="Tyr_kinase_AS"/>
</dbReference>
<dbReference type="CDD" id="cd05120">
    <property type="entry name" value="APH_ChoK_like"/>
    <property type="match status" value="1"/>
</dbReference>
<dbReference type="STRING" id="92696.A0A4R0RYS4"/>
<dbReference type="PROSITE" id="PS00109">
    <property type="entry name" value="PROTEIN_KINASE_TYR"/>
    <property type="match status" value="1"/>
</dbReference>
<dbReference type="PANTHER" id="PTHR21310:SF48">
    <property type="entry name" value="AMINOGLYCOSIDE PHOSPHOTRANSFERASE DOMAIN-CONTAINING PROTEIN"/>
    <property type="match status" value="1"/>
</dbReference>
<gene>
    <name evidence="2" type="ORF">EIP91_007418</name>
</gene>
<dbReference type="Proteomes" id="UP000292702">
    <property type="component" value="Unassembled WGS sequence"/>
</dbReference>
<evidence type="ECO:0000313" key="3">
    <source>
        <dbReference type="Proteomes" id="UP000292702"/>
    </source>
</evidence>
<dbReference type="EMBL" id="RWJN01000040">
    <property type="protein sequence ID" value="TCD69488.1"/>
    <property type="molecule type" value="Genomic_DNA"/>
</dbReference>
<comment type="caution">
    <text evidence="2">The sequence shown here is derived from an EMBL/GenBank/DDBJ whole genome shotgun (WGS) entry which is preliminary data.</text>
</comment>
<name>A0A4R0RYS4_9APHY</name>
<dbReference type="InterPro" id="IPR011009">
    <property type="entry name" value="Kinase-like_dom_sf"/>
</dbReference>
<proteinExistence type="predicted"/>
<dbReference type="InterPro" id="IPR002575">
    <property type="entry name" value="Aminoglycoside_PTrfase"/>
</dbReference>
<dbReference type="Pfam" id="PF01636">
    <property type="entry name" value="APH"/>
    <property type="match status" value="1"/>
</dbReference>